<dbReference type="AlphaFoldDB" id="A0A8H8DHA0"/>
<accession>A0A8H8DHA0</accession>
<evidence type="ECO:0000313" key="2">
    <source>
        <dbReference type="EMBL" id="KAG5458151.1"/>
    </source>
</evidence>
<proteinExistence type="predicted"/>
<gene>
    <name evidence="2" type="ORF">BJ554DRAFT_1686</name>
</gene>
<reference evidence="2 3" key="1">
    <citation type="journal article" name="Sci. Rep.">
        <title>Genome-scale phylogenetic analyses confirm Olpidium as the closest living zoosporic fungus to the non-flagellated, terrestrial fungi.</title>
        <authorList>
            <person name="Chang Y."/>
            <person name="Rochon D."/>
            <person name="Sekimoto S."/>
            <person name="Wang Y."/>
            <person name="Chovatia M."/>
            <person name="Sandor L."/>
            <person name="Salamov A."/>
            <person name="Grigoriev I.V."/>
            <person name="Stajich J.E."/>
            <person name="Spatafora J.W."/>
        </authorList>
    </citation>
    <scope>NUCLEOTIDE SEQUENCE [LARGE SCALE GENOMIC DNA]</scope>
    <source>
        <strain evidence="2">S191</strain>
    </source>
</reference>
<dbReference type="Proteomes" id="UP000673691">
    <property type="component" value="Unassembled WGS sequence"/>
</dbReference>
<sequence>MSLRYTFGSSFSWISRGAGGPQLPLALHCCSSACSRSRSISRKISASSSERAITSFISSSSMTSVSFASFSSGSLASNALWNQQVVNRSEANSQYDDQGKQRNEPHRRGIPYQQRVPVLSRRLVVELPSLDDLPVDVKFILRPREDVLLNGLLSDKPEDADLFGLADAVLVRIPVRVENNDRVGGLEVEPKAPGARGQEEDGDVRLWVIELPEQLRPVVGLDRAVQAKVFVTAEMQEVFHDGHDRCHLEKNQHAVAGPEKLGEYPVQQLEFAGHSVQLLVVHVCRVDQPLHIFEDVRVVADLPQLHDRVVQTFYA</sequence>
<organism evidence="2 3">
    <name type="scientific">Olpidium bornovanus</name>
    <dbReference type="NCBI Taxonomy" id="278681"/>
    <lineage>
        <taxon>Eukaryota</taxon>
        <taxon>Fungi</taxon>
        <taxon>Fungi incertae sedis</taxon>
        <taxon>Olpidiomycota</taxon>
        <taxon>Olpidiomycotina</taxon>
        <taxon>Olpidiomycetes</taxon>
        <taxon>Olpidiales</taxon>
        <taxon>Olpidiaceae</taxon>
        <taxon>Olpidium</taxon>
    </lineage>
</organism>
<evidence type="ECO:0000313" key="3">
    <source>
        <dbReference type="Proteomes" id="UP000673691"/>
    </source>
</evidence>
<dbReference type="EMBL" id="JAEFCI010008908">
    <property type="protein sequence ID" value="KAG5458151.1"/>
    <property type="molecule type" value="Genomic_DNA"/>
</dbReference>
<name>A0A8H8DHA0_9FUNG</name>
<feature type="region of interest" description="Disordered" evidence="1">
    <location>
        <begin position="90"/>
        <end position="110"/>
    </location>
</feature>
<protein>
    <submittedName>
        <fullName evidence="2">Uncharacterized protein</fullName>
    </submittedName>
</protein>
<feature type="compositionally biased region" description="Basic and acidic residues" evidence="1">
    <location>
        <begin position="97"/>
        <end position="107"/>
    </location>
</feature>
<dbReference type="OrthoDB" id="10674978at2759"/>
<comment type="caution">
    <text evidence="2">The sequence shown here is derived from an EMBL/GenBank/DDBJ whole genome shotgun (WGS) entry which is preliminary data.</text>
</comment>
<keyword evidence="3" id="KW-1185">Reference proteome</keyword>
<evidence type="ECO:0000256" key="1">
    <source>
        <dbReference type="SAM" id="MobiDB-lite"/>
    </source>
</evidence>